<accession>A0ACB7ZQI8</accession>
<name>A0ACB7ZQI8_9ERIC</name>
<organism evidence="1 2">
    <name type="scientific">Vaccinium darrowii</name>
    <dbReference type="NCBI Taxonomy" id="229202"/>
    <lineage>
        <taxon>Eukaryota</taxon>
        <taxon>Viridiplantae</taxon>
        <taxon>Streptophyta</taxon>
        <taxon>Embryophyta</taxon>
        <taxon>Tracheophyta</taxon>
        <taxon>Spermatophyta</taxon>
        <taxon>Magnoliopsida</taxon>
        <taxon>eudicotyledons</taxon>
        <taxon>Gunneridae</taxon>
        <taxon>Pentapetalae</taxon>
        <taxon>asterids</taxon>
        <taxon>Ericales</taxon>
        <taxon>Ericaceae</taxon>
        <taxon>Vaccinioideae</taxon>
        <taxon>Vaccinieae</taxon>
        <taxon>Vaccinium</taxon>
    </lineage>
</organism>
<proteinExistence type="predicted"/>
<evidence type="ECO:0000313" key="1">
    <source>
        <dbReference type="EMBL" id="KAH7867410.1"/>
    </source>
</evidence>
<dbReference type="EMBL" id="CM037159">
    <property type="protein sequence ID" value="KAH7867410.1"/>
    <property type="molecule type" value="Genomic_DNA"/>
</dbReference>
<dbReference type="Proteomes" id="UP000828048">
    <property type="component" value="Chromosome 9"/>
</dbReference>
<sequence>MAQQIRRAKQSLNVAAGTGDINGLYRSIEVDPHVLDRIDAKPFVDTPLHTAVSAGHTDFAIEILRLMPSFGRKLNPDGLSSLHLALINEKFETAKRLIEFDKELIRVYGREGTTPLHVLANYDIYGDQPIMVGHIEQQRVTDEQQRVADIEQQRVAAEQQKVADRVNILAEFLFACPNSIEDLTIRDETALHIAVKSKNQKAVEVILGCICRIDRKRVLDYKDREGNTALCMAVSTAQDMIVSSLHSAGASSGRLTQILSSLRSLGALESSSPDPSLAEFLSSPEEPLEVLFKIKFRLDKAESMQLLNIGLVVAMLIATVLSKLKSRLDRVLMERHNVGLLARNMGLVRNMARVTTVLVAFIFVLQYLYDTLYWVFDYESEDSEGIDLEMNESYVNFSVWSPLRLFLTNTSKINISVPSDSPVLEFKYAKVVLFLVWLLSDLLDACFFLLNTFIWAWMILVVLIMLILPGSLYLKAGLFFLVMGLDIPPWYTRIFMVASSCCGLMVFFGRFAPFIIEAHYRGFTENSLFSNLQRKRLLMLERLTTNALGQ</sequence>
<protein>
    <submittedName>
        <fullName evidence="1">Uncharacterized protein</fullName>
    </submittedName>
</protein>
<comment type="caution">
    <text evidence="1">The sequence shown here is derived from an EMBL/GenBank/DDBJ whole genome shotgun (WGS) entry which is preliminary data.</text>
</comment>
<keyword evidence="2" id="KW-1185">Reference proteome</keyword>
<evidence type="ECO:0000313" key="2">
    <source>
        <dbReference type="Proteomes" id="UP000828048"/>
    </source>
</evidence>
<reference evidence="1 2" key="1">
    <citation type="journal article" date="2021" name="Hortic Res">
        <title>High-quality reference genome and annotation aids understanding of berry development for evergreen blueberry (Vaccinium darrowii).</title>
        <authorList>
            <person name="Yu J."/>
            <person name="Hulse-Kemp A.M."/>
            <person name="Babiker E."/>
            <person name="Staton M."/>
        </authorList>
    </citation>
    <scope>NUCLEOTIDE SEQUENCE [LARGE SCALE GENOMIC DNA]</scope>
    <source>
        <strain evidence="2">cv. NJ 8807/NJ 8810</strain>
        <tissue evidence="1">Young leaf</tissue>
    </source>
</reference>
<gene>
    <name evidence="1" type="ORF">Vadar_033011</name>
</gene>